<reference evidence="8 9" key="1">
    <citation type="submission" date="2018-05" db="EMBL/GenBank/DDBJ databases">
        <title>Genomic Encyclopedia of Type Strains, Phase IV (KMG-IV): sequencing the most valuable type-strain genomes for metagenomic binning, comparative biology and taxonomic classification.</title>
        <authorList>
            <person name="Goeker M."/>
        </authorList>
    </citation>
    <scope>NUCLEOTIDE SEQUENCE [LARGE SCALE GENOMIC DNA]</scope>
    <source>
        <strain evidence="8 9">DSM 45480</strain>
    </source>
</reference>
<dbReference type="InterPro" id="IPR029035">
    <property type="entry name" value="DHS-like_NAD/FAD-binding_dom"/>
</dbReference>
<evidence type="ECO:0000259" key="7">
    <source>
        <dbReference type="Pfam" id="PF02776"/>
    </source>
</evidence>
<dbReference type="Gene3D" id="3.40.50.1220">
    <property type="entry name" value="TPP-binding domain"/>
    <property type="match status" value="1"/>
</dbReference>
<dbReference type="GO" id="GO:0005948">
    <property type="term" value="C:acetolactate synthase complex"/>
    <property type="evidence" value="ECO:0007669"/>
    <property type="project" value="TreeGrafter"/>
</dbReference>
<dbReference type="CDD" id="cd07035">
    <property type="entry name" value="TPP_PYR_POX_like"/>
    <property type="match status" value="1"/>
</dbReference>
<dbReference type="Pfam" id="PF00205">
    <property type="entry name" value="TPP_enzyme_M"/>
    <property type="match status" value="1"/>
</dbReference>
<dbReference type="GO" id="GO:0003984">
    <property type="term" value="F:acetolactate synthase activity"/>
    <property type="evidence" value="ECO:0007669"/>
    <property type="project" value="TreeGrafter"/>
</dbReference>
<dbReference type="PROSITE" id="PS00187">
    <property type="entry name" value="TPP_ENZYMES"/>
    <property type="match status" value="1"/>
</dbReference>
<dbReference type="Gene3D" id="3.40.50.970">
    <property type="match status" value="2"/>
</dbReference>
<feature type="domain" description="Thiamine pyrophosphate enzyme N-terminal TPP-binding" evidence="7">
    <location>
        <begin position="9"/>
        <end position="121"/>
    </location>
</feature>
<dbReference type="InterPro" id="IPR011766">
    <property type="entry name" value="TPP_enzyme_TPP-bd"/>
</dbReference>
<evidence type="ECO:0000259" key="5">
    <source>
        <dbReference type="Pfam" id="PF00205"/>
    </source>
</evidence>
<comment type="caution">
    <text evidence="8">The sequence shown here is derived from an EMBL/GenBank/DDBJ whole genome shotgun (WGS) entry which is preliminary data.</text>
</comment>
<dbReference type="GO" id="GO:0009099">
    <property type="term" value="P:L-valine biosynthetic process"/>
    <property type="evidence" value="ECO:0007669"/>
    <property type="project" value="TreeGrafter"/>
</dbReference>
<evidence type="ECO:0000256" key="1">
    <source>
        <dbReference type="ARBA" id="ARBA00001964"/>
    </source>
</evidence>
<dbReference type="InterPro" id="IPR000399">
    <property type="entry name" value="TPP-bd_CS"/>
</dbReference>
<dbReference type="AlphaFoldDB" id="A0A316HLD1"/>
<dbReference type="SUPFAM" id="SSF52467">
    <property type="entry name" value="DHS-like NAD/FAD-binding domain"/>
    <property type="match status" value="1"/>
</dbReference>
<feature type="domain" description="Thiamine pyrophosphate enzyme TPP-binding" evidence="6">
    <location>
        <begin position="392"/>
        <end position="528"/>
    </location>
</feature>
<evidence type="ECO:0000313" key="8">
    <source>
        <dbReference type="EMBL" id="PWK81501.1"/>
    </source>
</evidence>
<keyword evidence="3 4" id="KW-0786">Thiamine pyrophosphate</keyword>
<dbReference type="InterPro" id="IPR029061">
    <property type="entry name" value="THDP-binding"/>
</dbReference>
<dbReference type="PANTHER" id="PTHR18968">
    <property type="entry name" value="THIAMINE PYROPHOSPHATE ENZYMES"/>
    <property type="match status" value="1"/>
</dbReference>
<protein>
    <submittedName>
        <fullName evidence="8">Acetolactate synthase-1/2/3 large subunit</fullName>
    </submittedName>
</protein>
<dbReference type="InterPro" id="IPR012000">
    <property type="entry name" value="Thiamin_PyroP_enz_cen_dom"/>
</dbReference>
<name>A0A316HLD1_9PSEU</name>
<dbReference type="InterPro" id="IPR012001">
    <property type="entry name" value="Thiamin_PyroP_enz_TPP-bd_dom"/>
</dbReference>
<evidence type="ECO:0000256" key="4">
    <source>
        <dbReference type="RuleBase" id="RU362132"/>
    </source>
</evidence>
<dbReference type="RefSeq" id="WP_211337706.1">
    <property type="nucleotide sequence ID" value="NZ_QGHB01000017.1"/>
</dbReference>
<dbReference type="PANTHER" id="PTHR18968:SF13">
    <property type="entry name" value="ACETOLACTATE SYNTHASE CATALYTIC SUBUNIT, MITOCHONDRIAL"/>
    <property type="match status" value="1"/>
</dbReference>
<dbReference type="Pfam" id="PF02776">
    <property type="entry name" value="TPP_enzyme_N"/>
    <property type="match status" value="1"/>
</dbReference>
<dbReference type="Proteomes" id="UP000246005">
    <property type="component" value="Unassembled WGS sequence"/>
</dbReference>
<evidence type="ECO:0000256" key="3">
    <source>
        <dbReference type="ARBA" id="ARBA00023052"/>
    </source>
</evidence>
<organism evidence="8 9">
    <name type="scientific">Lentzea atacamensis</name>
    <dbReference type="NCBI Taxonomy" id="531938"/>
    <lineage>
        <taxon>Bacteria</taxon>
        <taxon>Bacillati</taxon>
        <taxon>Actinomycetota</taxon>
        <taxon>Actinomycetes</taxon>
        <taxon>Pseudonocardiales</taxon>
        <taxon>Pseudonocardiaceae</taxon>
        <taxon>Lentzea</taxon>
    </lineage>
</organism>
<dbReference type="CDD" id="cd00568">
    <property type="entry name" value="TPP_enzymes"/>
    <property type="match status" value="1"/>
</dbReference>
<feature type="domain" description="Thiamine pyrophosphate enzyme central" evidence="5">
    <location>
        <begin position="196"/>
        <end position="326"/>
    </location>
</feature>
<dbReference type="InterPro" id="IPR045229">
    <property type="entry name" value="TPP_enz"/>
</dbReference>
<evidence type="ECO:0000259" key="6">
    <source>
        <dbReference type="Pfam" id="PF02775"/>
    </source>
</evidence>
<dbReference type="GO" id="GO:0009097">
    <property type="term" value="P:isoleucine biosynthetic process"/>
    <property type="evidence" value="ECO:0007669"/>
    <property type="project" value="TreeGrafter"/>
</dbReference>
<dbReference type="GO" id="GO:0030976">
    <property type="term" value="F:thiamine pyrophosphate binding"/>
    <property type="evidence" value="ECO:0007669"/>
    <property type="project" value="InterPro"/>
</dbReference>
<proteinExistence type="inferred from homology"/>
<comment type="cofactor">
    <cofactor evidence="1">
        <name>thiamine diphosphate</name>
        <dbReference type="ChEBI" id="CHEBI:58937"/>
    </cofactor>
</comment>
<sequence length="535" mass="55862">MSMTVPRISGGDALVRALVAHGTELVFGIPGTHNLGIYRHLAEHDVNHVTPRHEQGAGFAADGYARVTGKPGVCLTTSGPAVLNALTAVTQSYSDSVPVLLISPGMPLRHPGRGNGTLHEVRNQSAALEAAIGYSNRVHSVAEIPLAVAQAFAHMTSGRPRPAHLEIPLDLIDAVDKVNEVAPVLVAHPPADAVTIAAAAGRLNTATRPGLIIGGGARGAAEEITALAERLGAPVVATANGKGTFSEHHQLSIGAGLHHKAVAEFVAECDVVLAIGTELASTDLWNGPLKFPGDLIRIDVDPAQMITNALPDYCLVGDAQATVTALNQRLGKAHASQEAAKRAQRWQKLFRKHARTQGAAWLPLVEAMKEVLASGAVIAGDSAMACYYGTLSNLPLEGPASFLYPTGFGTLGYGLPAAIGAKMGAPDRQVVALHGDGGVMFTFPELATAAQERLPLPVIICDNGGYGEIRREMVDRSEPVHGVNLPGVDFAMVAKGLNCHGLTVDDEDRFAMALRKAFTADRPTVLHVVGELAGA</sequence>
<evidence type="ECO:0000256" key="2">
    <source>
        <dbReference type="ARBA" id="ARBA00007812"/>
    </source>
</evidence>
<dbReference type="EMBL" id="QGHB01000017">
    <property type="protein sequence ID" value="PWK81501.1"/>
    <property type="molecule type" value="Genomic_DNA"/>
</dbReference>
<dbReference type="GO" id="GO:0000287">
    <property type="term" value="F:magnesium ion binding"/>
    <property type="evidence" value="ECO:0007669"/>
    <property type="project" value="InterPro"/>
</dbReference>
<gene>
    <name evidence="8" type="ORF">C8D88_117124</name>
</gene>
<comment type="similarity">
    <text evidence="2 4">Belongs to the TPP enzyme family.</text>
</comment>
<dbReference type="SUPFAM" id="SSF52518">
    <property type="entry name" value="Thiamin diphosphate-binding fold (THDP-binding)"/>
    <property type="match status" value="2"/>
</dbReference>
<dbReference type="Pfam" id="PF02775">
    <property type="entry name" value="TPP_enzyme_C"/>
    <property type="match status" value="1"/>
</dbReference>
<evidence type="ECO:0000313" key="9">
    <source>
        <dbReference type="Proteomes" id="UP000246005"/>
    </source>
</evidence>
<accession>A0A316HLD1</accession>
<dbReference type="NCBIfam" id="NF005712">
    <property type="entry name" value="PRK07524.1"/>
    <property type="match status" value="1"/>
</dbReference>
<dbReference type="GO" id="GO:0050660">
    <property type="term" value="F:flavin adenine dinucleotide binding"/>
    <property type="evidence" value="ECO:0007669"/>
    <property type="project" value="TreeGrafter"/>
</dbReference>